<dbReference type="EMBL" id="LAZR01047159">
    <property type="protein sequence ID" value="KKK94870.1"/>
    <property type="molecule type" value="Genomic_DNA"/>
</dbReference>
<evidence type="ECO:0000313" key="2">
    <source>
        <dbReference type="EMBL" id="KKK94870.1"/>
    </source>
</evidence>
<sequence length="159" mass="18475">MERYAAQGKHFDDIHDLLALRVMVSTVPDCYSAVGIIHSLWRPLPDEFDDFIANPKPNGYQSLHTTVMCLGTTPLEVQIRTHDMHHIAEYGIAAHWRYKEGEKKDKHFEEKIAWLRQLIDWHRELSGAEEFLESVKTDIFIDQVFVYTPKGEIKDLPKG</sequence>
<dbReference type="InterPro" id="IPR007685">
    <property type="entry name" value="RelA_SpoT"/>
</dbReference>
<feature type="non-terminal residue" evidence="2">
    <location>
        <position position="159"/>
    </location>
</feature>
<feature type="domain" description="RelA/SpoT" evidence="1">
    <location>
        <begin position="1"/>
        <end position="102"/>
    </location>
</feature>
<dbReference type="CDD" id="cd05399">
    <property type="entry name" value="NT_Rel-Spo_like"/>
    <property type="match status" value="1"/>
</dbReference>
<protein>
    <recommendedName>
        <fullName evidence="1">RelA/SpoT domain-containing protein</fullName>
    </recommendedName>
</protein>
<gene>
    <name evidence="2" type="ORF">LCGC14_2678500</name>
</gene>
<dbReference type="Gene3D" id="3.30.460.10">
    <property type="entry name" value="Beta Polymerase, domain 2"/>
    <property type="match status" value="1"/>
</dbReference>
<comment type="caution">
    <text evidence="2">The sequence shown here is derived from an EMBL/GenBank/DDBJ whole genome shotgun (WGS) entry which is preliminary data.</text>
</comment>
<dbReference type="GO" id="GO:0005886">
    <property type="term" value="C:plasma membrane"/>
    <property type="evidence" value="ECO:0007669"/>
    <property type="project" value="TreeGrafter"/>
</dbReference>
<dbReference type="InterPro" id="IPR043519">
    <property type="entry name" value="NT_sf"/>
</dbReference>
<dbReference type="PANTHER" id="PTHR21262">
    <property type="entry name" value="GUANOSINE-3',5'-BIS DIPHOSPHATE 3'-PYROPHOSPHOHYDROLASE"/>
    <property type="match status" value="1"/>
</dbReference>
<dbReference type="Pfam" id="PF04607">
    <property type="entry name" value="RelA_SpoT"/>
    <property type="match status" value="1"/>
</dbReference>
<dbReference type="SMART" id="SM00954">
    <property type="entry name" value="RelA_SpoT"/>
    <property type="match status" value="1"/>
</dbReference>
<dbReference type="PANTHER" id="PTHR21262:SF31">
    <property type="entry name" value="GTP PYROPHOSPHOKINASE"/>
    <property type="match status" value="1"/>
</dbReference>
<evidence type="ECO:0000259" key="1">
    <source>
        <dbReference type="SMART" id="SM00954"/>
    </source>
</evidence>
<reference evidence="2" key="1">
    <citation type="journal article" date="2015" name="Nature">
        <title>Complex archaea that bridge the gap between prokaryotes and eukaryotes.</title>
        <authorList>
            <person name="Spang A."/>
            <person name="Saw J.H."/>
            <person name="Jorgensen S.L."/>
            <person name="Zaremba-Niedzwiedzka K."/>
            <person name="Martijn J."/>
            <person name="Lind A.E."/>
            <person name="van Eijk R."/>
            <person name="Schleper C."/>
            <person name="Guy L."/>
            <person name="Ettema T.J."/>
        </authorList>
    </citation>
    <scope>NUCLEOTIDE SEQUENCE</scope>
</reference>
<dbReference type="SUPFAM" id="SSF81301">
    <property type="entry name" value="Nucleotidyltransferase"/>
    <property type="match status" value="1"/>
</dbReference>
<proteinExistence type="predicted"/>
<name>A0A0F9A9N9_9ZZZZ</name>
<organism evidence="2">
    <name type="scientific">marine sediment metagenome</name>
    <dbReference type="NCBI Taxonomy" id="412755"/>
    <lineage>
        <taxon>unclassified sequences</taxon>
        <taxon>metagenomes</taxon>
        <taxon>ecological metagenomes</taxon>
    </lineage>
</organism>
<accession>A0A0F9A9N9</accession>
<dbReference type="AlphaFoldDB" id="A0A0F9A9N9"/>
<dbReference type="GO" id="GO:0015969">
    <property type="term" value="P:guanosine tetraphosphate metabolic process"/>
    <property type="evidence" value="ECO:0007669"/>
    <property type="project" value="InterPro"/>
</dbReference>